<dbReference type="EMBL" id="JAOZFC020000004">
    <property type="protein sequence ID" value="MDF9300857.1"/>
    <property type="molecule type" value="Genomic_DNA"/>
</dbReference>
<protein>
    <submittedName>
        <fullName evidence="1">Uncharacterized protein</fullName>
    </submittedName>
</protein>
<evidence type="ECO:0000313" key="1">
    <source>
        <dbReference type="EMBL" id="MDF9300857.1"/>
    </source>
</evidence>
<dbReference type="Proteomes" id="UP001146336">
    <property type="component" value="Unassembled WGS sequence"/>
</dbReference>
<organism evidence="1 2">
    <name type="scientific">Weissella fermenti</name>
    <dbReference type="NCBI Taxonomy" id="2987699"/>
    <lineage>
        <taxon>Bacteria</taxon>
        <taxon>Bacillati</taxon>
        <taxon>Bacillota</taxon>
        <taxon>Bacilli</taxon>
        <taxon>Lactobacillales</taxon>
        <taxon>Lactobacillaceae</taxon>
        <taxon>Weissella</taxon>
    </lineage>
</organism>
<reference evidence="1" key="1">
    <citation type="submission" date="2023-03" db="EMBL/GenBank/DDBJ databases">
        <title>Comparative genomics of Weissella fermenti BK2, and weissella type species.</title>
        <authorList>
            <person name="Lee J.K."/>
            <person name="Baek J.H."/>
            <person name="Kim J.M."/>
            <person name="Choi D.G."/>
            <person name="Jeon C.O."/>
        </authorList>
    </citation>
    <scope>NUCLEOTIDE SEQUENCE</scope>
    <source>
        <strain evidence="1">BK2</strain>
    </source>
</reference>
<dbReference type="InterPro" id="IPR036280">
    <property type="entry name" value="Multihaem_cyt_sf"/>
</dbReference>
<accession>A0ABT6DAZ8</accession>
<dbReference type="RefSeq" id="WP_264330355.1">
    <property type="nucleotide sequence ID" value="NZ_JAOZFC020000004.1"/>
</dbReference>
<keyword evidence="2" id="KW-1185">Reference proteome</keyword>
<evidence type="ECO:0000313" key="2">
    <source>
        <dbReference type="Proteomes" id="UP001146336"/>
    </source>
</evidence>
<proteinExistence type="predicted"/>
<dbReference type="SUPFAM" id="SSF48695">
    <property type="entry name" value="Multiheme cytochromes"/>
    <property type="match status" value="1"/>
</dbReference>
<name>A0ABT6DAZ8_9LACO</name>
<gene>
    <name evidence="1" type="ORF">OIT47_011350</name>
</gene>
<comment type="caution">
    <text evidence="1">The sequence shown here is derived from an EMBL/GenBank/DDBJ whole genome shotgun (WGS) entry which is preliminary data.</text>
</comment>
<sequence>MGSIYKFKSVNKCNYEIETWLGVGWLTLMPEQLISTWDGDDDEPFLFKLVDDRELVKKTLSILENGGRILGSAEAEPSHGNYLFACPSCYHFTTKFWYKVSGRDEYWRNWELEPFYRCKYCHDFIAKVEVVKQSSKTEQYIFRFQDDNDWIVPCPECHNENFLLLEEGDWD</sequence>